<dbReference type="AlphaFoldDB" id="A0AAV2FNL9"/>
<evidence type="ECO:0000313" key="2">
    <source>
        <dbReference type="Proteomes" id="UP001497516"/>
    </source>
</evidence>
<name>A0AAV2FNL9_9ROSI</name>
<protein>
    <submittedName>
        <fullName evidence="1">Uncharacterized protein</fullName>
    </submittedName>
</protein>
<keyword evidence="2" id="KW-1185">Reference proteome</keyword>
<reference evidence="1 2" key="1">
    <citation type="submission" date="2024-04" db="EMBL/GenBank/DDBJ databases">
        <authorList>
            <person name="Fracassetti M."/>
        </authorList>
    </citation>
    <scope>NUCLEOTIDE SEQUENCE [LARGE SCALE GENOMIC DNA]</scope>
</reference>
<dbReference type="EMBL" id="OZ034820">
    <property type="protein sequence ID" value="CAL1399981.1"/>
    <property type="molecule type" value="Genomic_DNA"/>
</dbReference>
<dbReference type="Proteomes" id="UP001497516">
    <property type="component" value="Chromosome 7"/>
</dbReference>
<evidence type="ECO:0000313" key="1">
    <source>
        <dbReference type="EMBL" id="CAL1399981.1"/>
    </source>
</evidence>
<organism evidence="1 2">
    <name type="scientific">Linum trigynum</name>
    <dbReference type="NCBI Taxonomy" id="586398"/>
    <lineage>
        <taxon>Eukaryota</taxon>
        <taxon>Viridiplantae</taxon>
        <taxon>Streptophyta</taxon>
        <taxon>Embryophyta</taxon>
        <taxon>Tracheophyta</taxon>
        <taxon>Spermatophyta</taxon>
        <taxon>Magnoliopsida</taxon>
        <taxon>eudicotyledons</taxon>
        <taxon>Gunneridae</taxon>
        <taxon>Pentapetalae</taxon>
        <taxon>rosids</taxon>
        <taxon>fabids</taxon>
        <taxon>Malpighiales</taxon>
        <taxon>Linaceae</taxon>
        <taxon>Linum</taxon>
    </lineage>
</organism>
<accession>A0AAV2FNL9</accession>
<proteinExistence type="predicted"/>
<sequence length="115" mass="13629">MCRRRFVIEELKQRFDLSRYEHVDWRRTTQSFQIWWEWQERGEGYNEMAAGWLSPHPSPLSSCRRADSGLGKGHQSGWGSSRWRRNYRVGRRSGYGLREEGDIKRWAAIGVGLGR</sequence>
<gene>
    <name evidence="1" type="ORF">LTRI10_LOCUS40138</name>
</gene>